<sequence>MTIYVLTMHLPAAADQLVAWADVFFHGGIIPHLEQRVIALLSIPVRRIWQDLLDKIPGMPNLSLEEIEELMDEFHMDGFSRRRRTISKSVHRHEQPSESLDDVPEDLRTLRDGTPFLQFSGAGLYVYYSTKTIEKAAANGLMALRIQVRGWITRRIQMAQKTLNH</sequence>
<organism evidence="1 2">
    <name type="scientific">Cylicocyclus nassatus</name>
    <name type="common">Nematode worm</name>
    <dbReference type="NCBI Taxonomy" id="53992"/>
    <lineage>
        <taxon>Eukaryota</taxon>
        <taxon>Metazoa</taxon>
        <taxon>Ecdysozoa</taxon>
        <taxon>Nematoda</taxon>
        <taxon>Chromadorea</taxon>
        <taxon>Rhabditida</taxon>
        <taxon>Rhabditina</taxon>
        <taxon>Rhabditomorpha</taxon>
        <taxon>Strongyloidea</taxon>
        <taxon>Strongylidae</taxon>
        <taxon>Cylicocyclus</taxon>
    </lineage>
</organism>
<dbReference type="EMBL" id="CATQJL010000316">
    <property type="protein sequence ID" value="CAJ0606204.1"/>
    <property type="molecule type" value="Genomic_DNA"/>
</dbReference>
<dbReference type="Proteomes" id="UP001176961">
    <property type="component" value="Unassembled WGS sequence"/>
</dbReference>
<reference evidence="1" key="1">
    <citation type="submission" date="2023-07" db="EMBL/GenBank/DDBJ databases">
        <authorList>
            <consortium name="CYATHOMIX"/>
        </authorList>
    </citation>
    <scope>NUCLEOTIDE SEQUENCE</scope>
    <source>
        <strain evidence="1">N/A</strain>
    </source>
</reference>
<proteinExistence type="predicted"/>
<evidence type="ECO:0000313" key="2">
    <source>
        <dbReference type="Proteomes" id="UP001176961"/>
    </source>
</evidence>
<accession>A0AA36H8T7</accession>
<protein>
    <submittedName>
        <fullName evidence="1">Uncharacterized protein</fullName>
    </submittedName>
</protein>
<keyword evidence="2" id="KW-1185">Reference proteome</keyword>
<dbReference type="AlphaFoldDB" id="A0AA36H8T7"/>
<comment type="caution">
    <text evidence="1">The sequence shown here is derived from an EMBL/GenBank/DDBJ whole genome shotgun (WGS) entry which is preliminary data.</text>
</comment>
<gene>
    <name evidence="1" type="ORF">CYNAS_LOCUS18187</name>
</gene>
<evidence type="ECO:0000313" key="1">
    <source>
        <dbReference type="EMBL" id="CAJ0606204.1"/>
    </source>
</evidence>
<name>A0AA36H8T7_CYLNA</name>